<dbReference type="PROSITE" id="PS50088">
    <property type="entry name" value="ANK_REPEAT"/>
    <property type="match status" value="8"/>
</dbReference>
<name>A0A2K0T021_9HYPO</name>
<proteinExistence type="predicted"/>
<dbReference type="SUPFAM" id="SSF48403">
    <property type="entry name" value="Ankyrin repeat"/>
    <property type="match status" value="2"/>
</dbReference>
<dbReference type="Pfam" id="PF12796">
    <property type="entry name" value="Ank_2"/>
    <property type="match status" value="5"/>
</dbReference>
<feature type="repeat" description="ANK" evidence="3">
    <location>
        <begin position="231"/>
        <end position="263"/>
    </location>
</feature>
<dbReference type="InterPro" id="IPR050663">
    <property type="entry name" value="Ankyrin-SOCS_Box"/>
</dbReference>
<dbReference type="InterPro" id="IPR036770">
    <property type="entry name" value="Ankyrin_rpt-contain_sf"/>
</dbReference>
<dbReference type="PRINTS" id="PR01415">
    <property type="entry name" value="ANKYRIN"/>
</dbReference>
<dbReference type="GO" id="GO:0045944">
    <property type="term" value="P:positive regulation of transcription by RNA polymerase II"/>
    <property type="evidence" value="ECO:0007669"/>
    <property type="project" value="TreeGrafter"/>
</dbReference>
<protein>
    <submittedName>
        <fullName evidence="4">Uncharacterized protein</fullName>
    </submittedName>
</protein>
<evidence type="ECO:0000256" key="3">
    <source>
        <dbReference type="PROSITE-ProRule" id="PRU00023"/>
    </source>
</evidence>
<dbReference type="SMART" id="SM00248">
    <property type="entry name" value="ANK"/>
    <property type="match status" value="11"/>
</dbReference>
<evidence type="ECO:0000313" key="5">
    <source>
        <dbReference type="Proteomes" id="UP000236546"/>
    </source>
</evidence>
<dbReference type="PANTHER" id="PTHR24193:SF121">
    <property type="entry name" value="ADA2A-CONTAINING COMPLEX COMPONENT 3, ISOFORM D"/>
    <property type="match status" value="1"/>
</dbReference>
<dbReference type="GO" id="GO:0005634">
    <property type="term" value="C:nucleus"/>
    <property type="evidence" value="ECO:0007669"/>
    <property type="project" value="TreeGrafter"/>
</dbReference>
<feature type="repeat" description="ANK" evidence="3">
    <location>
        <begin position="265"/>
        <end position="297"/>
    </location>
</feature>
<dbReference type="Proteomes" id="UP000236546">
    <property type="component" value="Unassembled WGS sequence"/>
</dbReference>
<feature type="repeat" description="ANK" evidence="3">
    <location>
        <begin position="109"/>
        <end position="132"/>
    </location>
</feature>
<dbReference type="Gene3D" id="1.25.40.20">
    <property type="entry name" value="Ankyrin repeat-containing domain"/>
    <property type="match status" value="5"/>
</dbReference>
<keyword evidence="1" id="KW-0677">Repeat</keyword>
<dbReference type="InterPro" id="IPR002110">
    <property type="entry name" value="Ankyrin_rpt"/>
</dbReference>
<dbReference type="Pfam" id="PF00023">
    <property type="entry name" value="Ank"/>
    <property type="match status" value="1"/>
</dbReference>
<evidence type="ECO:0000256" key="1">
    <source>
        <dbReference type="ARBA" id="ARBA00022737"/>
    </source>
</evidence>
<keyword evidence="2 3" id="KW-0040">ANK repeat</keyword>
<dbReference type="PROSITE" id="PS50297">
    <property type="entry name" value="ANK_REP_REGION"/>
    <property type="match status" value="8"/>
</dbReference>
<evidence type="ECO:0000256" key="2">
    <source>
        <dbReference type="ARBA" id="ARBA00023043"/>
    </source>
</evidence>
<feature type="repeat" description="ANK" evidence="3">
    <location>
        <begin position="388"/>
        <end position="420"/>
    </location>
</feature>
<dbReference type="EMBL" id="MTYH01000098">
    <property type="protein sequence ID" value="PNP38877.1"/>
    <property type="molecule type" value="Genomic_DNA"/>
</dbReference>
<feature type="repeat" description="ANK" evidence="3">
    <location>
        <begin position="147"/>
        <end position="179"/>
    </location>
</feature>
<accession>A0A2K0T021</accession>
<dbReference type="GO" id="GO:0000976">
    <property type="term" value="F:transcription cis-regulatory region binding"/>
    <property type="evidence" value="ECO:0007669"/>
    <property type="project" value="TreeGrafter"/>
</dbReference>
<organism evidence="4 5">
    <name type="scientific">Trichoderma gamsii</name>
    <dbReference type="NCBI Taxonomy" id="398673"/>
    <lineage>
        <taxon>Eukaryota</taxon>
        <taxon>Fungi</taxon>
        <taxon>Dikarya</taxon>
        <taxon>Ascomycota</taxon>
        <taxon>Pezizomycotina</taxon>
        <taxon>Sordariomycetes</taxon>
        <taxon>Hypocreomycetidae</taxon>
        <taxon>Hypocreales</taxon>
        <taxon>Hypocreaceae</taxon>
        <taxon>Trichoderma</taxon>
    </lineage>
</organism>
<dbReference type="OrthoDB" id="4900504at2759"/>
<dbReference type="AlphaFoldDB" id="A0A2K0T021"/>
<feature type="repeat" description="ANK" evidence="3">
    <location>
        <begin position="421"/>
        <end position="453"/>
    </location>
</feature>
<sequence length="485" mass="52941">MLSRLSRLRRPSTLTGSMVASGQPDETELIRAAMRGNVQDIERLLSMDRSLQPRLTLLSISSKKAAFNINATDKMGRTALHWIASQGHASCVDTIMEHLGTTPLVSNNDGRTPLHEAAMKGHGKMVAELLEHKIFLDDESIDKVDCQNRTALHWAARRGHWAIIDLLIAKGASINIISTDGESALSLAANANDEGVLQMMFRAWAAQGGDERIVREFVGHGKTQVDTKDDGERTLLSYASEKGYGDSVKLLIENGADIEAKDKSYGRTPLLWAAEGGHEGVVKLLVEKGADIEAKDRITRTPLLWAAKARRRYWGQLRDENYGRTPLLWATVGGYEGVVKLLVEKGADIEAKDKDGWTPLSLAARNGPGGVVKLLVEKGADIEAKDKDSKTPLSLAARNGQEGVVKLLVEKGADIEAKDKDSKTPLLWAAVGGYEGVVKLLVEKGANIKVKDEDGRTPLSWASGRVDENIVKLLHEKLEQLRGFT</sequence>
<comment type="caution">
    <text evidence="4">The sequence shown here is derived from an EMBL/GenBank/DDBJ whole genome shotgun (WGS) entry which is preliminary data.</text>
</comment>
<evidence type="ECO:0000313" key="4">
    <source>
        <dbReference type="EMBL" id="PNP38877.1"/>
    </source>
</evidence>
<feature type="repeat" description="ANK" evidence="3">
    <location>
        <begin position="355"/>
        <end position="387"/>
    </location>
</feature>
<feature type="repeat" description="ANK" evidence="3">
    <location>
        <begin position="322"/>
        <end position="354"/>
    </location>
</feature>
<dbReference type="PANTHER" id="PTHR24193">
    <property type="entry name" value="ANKYRIN REPEAT PROTEIN"/>
    <property type="match status" value="1"/>
</dbReference>
<gene>
    <name evidence="4" type="ORF">TGAMA5MH_09101</name>
</gene>
<reference evidence="4 5" key="1">
    <citation type="submission" date="2017-02" db="EMBL/GenBank/DDBJ databases">
        <title>Genomes of Trichoderma spp. with biocontrol activity.</title>
        <authorList>
            <person name="Gardiner D."/>
            <person name="Kazan K."/>
            <person name="Vos C."/>
            <person name="Harvey P."/>
        </authorList>
    </citation>
    <scope>NUCLEOTIDE SEQUENCE [LARGE SCALE GENOMIC DNA]</scope>
    <source>
        <strain evidence="4 5">A5MH</strain>
    </source>
</reference>